<evidence type="ECO:0000313" key="2">
    <source>
        <dbReference type="EMBL" id="KAL0071841.1"/>
    </source>
</evidence>
<feature type="compositionally biased region" description="Acidic residues" evidence="1">
    <location>
        <begin position="47"/>
        <end position="57"/>
    </location>
</feature>
<organism evidence="2 3">
    <name type="scientific">Marasmius tenuissimus</name>
    <dbReference type="NCBI Taxonomy" id="585030"/>
    <lineage>
        <taxon>Eukaryota</taxon>
        <taxon>Fungi</taxon>
        <taxon>Dikarya</taxon>
        <taxon>Basidiomycota</taxon>
        <taxon>Agaricomycotina</taxon>
        <taxon>Agaricomycetes</taxon>
        <taxon>Agaricomycetidae</taxon>
        <taxon>Agaricales</taxon>
        <taxon>Marasmiineae</taxon>
        <taxon>Marasmiaceae</taxon>
        <taxon>Marasmius</taxon>
    </lineage>
</organism>
<feature type="compositionally biased region" description="Low complexity" evidence="1">
    <location>
        <begin position="152"/>
        <end position="162"/>
    </location>
</feature>
<feature type="compositionally biased region" description="Polar residues" evidence="1">
    <location>
        <begin position="483"/>
        <end position="494"/>
    </location>
</feature>
<reference evidence="2 3" key="1">
    <citation type="submission" date="2024-05" db="EMBL/GenBank/DDBJ databases">
        <title>A draft genome resource for the thread blight pathogen Marasmius tenuissimus strain MS-2.</title>
        <authorList>
            <person name="Yulfo-Soto G.E."/>
            <person name="Baruah I.K."/>
            <person name="Amoako-Attah I."/>
            <person name="Bukari Y."/>
            <person name="Meinhardt L.W."/>
            <person name="Bailey B.A."/>
            <person name="Cohen S.P."/>
        </authorList>
    </citation>
    <scope>NUCLEOTIDE SEQUENCE [LARGE SCALE GENOMIC DNA]</scope>
    <source>
        <strain evidence="2 3">MS-2</strain>
    </source>
</reference>
<dbReference type="EMBL" id="JBBXMP010000002">
    <property type="protein sequence ID" value="KAL0071841.1"/>
    <property type="molecule type" value="Genomic_DNA"/>
</dbReference>
<feature type="compositionally biased region" description="Low complexity" evidence="1">
    <location>
        <begin position="349"/>
        <end position="371"/>
    </location>
</feature>
<feature type="region of interest" description="Disordered" evidence="1">
    <location>
        <begin position="466"/>
        <end position="547"/>
    </location>
</feature>
<feature type="region of interest" description="Disordered" evidence="1">
    <location>
        <begin position="566"/>
        <end position="625"/>
    </location>
</feature>
<dbReference type="Proteomes" id="UP001437256">
    <property type="component" value="Unassembled WGS sequence"/>
</dbReference>
<feature type="compositionally biased region" description="Low complexity" evidence="1">
    <location>
        <begin position="121"/>
        <end position="134"/>
    </location>
</feature>
<keyword evidence="3" id="KW-1185">Reference proteome</keyword>
<comment type="caution">
    <text evidence="2">The sequence shown here is derived from an EMBL/GenBank/DDBJ whole genome shotgun (WGS) entry which is preliminary data.</text>
</comment>
<feature type="compositionally biased region" description="Low complexity" evidence="1">
    <location>
        <begin position="576"/>
        <end position="590"/>
    </location>
</feature>
<feature type="compositionally biased region" description="Polar residues" evidence="1">
    <location>
        <begin position="337"/>
        <end position="348"/>
    </location>
</feature>
<accession>A0ABR3AD19</accession>
<evidence type="ECO:0000256" key="1">
    <source>
        <dbReference type="SAM" id="MobiDB-lite"/>
    </source>
</evidence>
<protein>
    <submittedName>
        <fullName evidence="2">Uncharacterized protein</fullName>
    </submittedName>
</protein>
<name>A0ABR3AD19_9AGAR</name>
<feature type="compositionally biased region" description="Low complexity" evidence="1">
    <location>
        <begin position="179"/>
        <end position="197"/>
    </location>
</feature>
<sequence length="713" mass="76779">MYDSANGSMDNEDDYGDHDEEEDPRMSYLGPKMRYHSKAPWEVDSALQEEDEEDETTAENHSILSSSTTRRKPGIARHFPFGGAKSERSSEDSGSSRNHVKVSLDSTSSQSSYSHSHDAYAKSSNTSASQANSAHGGKQTFGFGRSRPRSPSPSHLSPTSPRSPVPYFSDRASSPMDHGPSTRSSGSSDMGSKPSFSYHADESHPYANPDFAFSSSSDESNSHHLHKRYIPSTLSRSDLSTIGPESNSYPPPPSLLSGGIPPSPRLQSFKSQGKEISAPMPISVHSSPWKPTDVSSGNDTALPPSSLPGWTERAPSPAFNLISLEEARAQRSRSKTAQHVPTSTASVMSSNSSSIFPFPDDSISGQSSSSGTPAHRARARSVSAGARAKQALNNIVGSTATKIERRDSEHSLTGIGAIAQPGGKVLRNKRSGFLRLFNGTKDEKSPPPPVPSLSEGYAAFNAQQATTPKNTRLNSHRIPVPQISPTILDNSSGGSEEDYTSAKSIHSPKRTPPPPLSLLSSNYVSGSLRPQPRSDIAQSAPANVTQFPALRLRPVSTVFSSQFGEHILPSSPEPETPSSVASPSAAVSPITPGPYNRPDNYALSGGDREKTKSSISTSSEPEDQSVVIRRLQEQISRAQITHQQQIWELEGQVRDLQAELETVRNRFASDKDTPYCDRCGRRDQIEGLNHLASVVNRPRARTGTGQSRFGSAV</sequence>
<proteinExistence type="predicted"/>
<feature type="region of interest" description="Disordered" evidence="1">
    <location>
        <begin position="1"/>
        <end position="387"/>
    </location>
</feature>
<evidence type="ECO:0000313" key="3">
    <source>
        <dbReference type="Proteomes" id="UP001437256"/>
    </source>
</evidence>
<feature type="compositionally biased region" description="Polar residues" evidence="1">
    <location>
        <begin position="536"/>
        <end position="546"/>
    </location>
</feature>
<gene>
    <name evidence="2" type="ORF">AAF712_000763</name>
</gene>
<feature type="compositionally biased region" description="Acidic residues" evidence="1">
    <location>
        <begin position="10"/>
        <end position="23"/>
    </location>
</feature>
<feature type="compositionally biased region" description="Low complexity" evidence="1">
    <location>
        <begin position="92"/>
        <end position="114"/>
    </location>
</feature>